<dbReference type="KEGG" id="cci:CC1G_11574"/>
<comment type="caution">
    <text evidence="1">The sequence shown here is derived from an EMBL/GenBank/DDBJ whole genome shotgun (WGS) entry which is preliminary data.</text>
</comment>
<protein>
    <recommendedName>
        <fullName evidence="3">SnoaL-like domain-containing protein</fullName>
    </recommendedName>
</protein>
<dbReference type="GeneID" id="6008051"/>
<dbReference type="VEuPathDB" id="FungiDB:CC1G_11574"/>
<dbReference type="Proteomes" id="UP000001861">
    <property type="component" value="Unassembled WGS sequence"/>
</dbReference>
<organism evidence="1 2">
    <name type="scientific">Coprinopsis cinerea (strain Okayama-7 / 130 / ATCC MYA-4618 / FGSC 9003)</name>
    <name type="common">Inky cap fungus</name>
    <name type="synonym">Hormographiella aspergillata</name>
    <dbReference type="NCBI Taxonomy" id="240176"/>
    <lineage>
        <taxon>Eukaryota</taxon>
        <taxon>Fungi</taxon>
        <taxon>Dikarya</taxon>
        <taxon>Basidiomycota</taxon>
        <taxon>Agaricomycotina</taxon>
        <taxon>Agaricomycetes</taxon>
        <taxon>Agaricomycetidae</taxon>
        <taxon>Agaricales</taxon>
        <taxon>Agaricineae</taxon>
        <taxon>Psathyrellaceae</taxon>
        <taxon>Coprinopsis</taxon>
    </lineage>
</organism>
<keyword evidence="2" id="KW-1185">Reference proteome</keyword>
<evidence type="ECO:0008006" key="3">
    <source>
        <dbReference type="Google" id="ProtNLM"/>
    </source>
</evidence>
<dbReference type="EMBL" id="AACS02000007">
    <property type="protein sequence ID" value="EAU90250.1"/>
    <property type="molecule type" value="Genomic_DNA"/>
</dbReference>
<dbReference type="InterPro" id="IPR032710">
    <property type="entry name" value="NTF2-like_dom_sf"/>
</dbReference>
<gene>
    <name evidence="1" type="ORF">CC1G_11574</name>
</gene>
<dbReference type="OrthoDB" id="10632906at2759"/>
<proteinExistence type="predicted"/>
<dbReference type="AlphaFoldDB" id="A8N9S1"/>
<sequence length="142" mass="15955">MRWEVPASADALLASSPDYERAQDWVEKIALALEAKDPDAAADLFSDDAHAFSWMTSIGKHDQCIKNLISTPTHFIWQWETTYVIGVHTPVTVDYSAVLTRDLRNPEENKVSAVQMYGDLSKLMPLIADKPLAWRPNVVTLN</sequence>
<evidence type="ECO:0000313" key="2">
    <source>
        <dbReference type="Proteomes" id="UP000001861"/>
    </source>
</evidence>
<dbReference type="RefSeq" id="XP_001831577.1">
    <property type="nucleotide sequence ID" value="XM_001831525.1"/>
</dbReference>
<accession>A8N9S1</accession>
<reference evidence="1 2" key="1">
    <citation type="journal article" date="2010" name="Proc. Natl. Acad. Sci. U.S.A.">
        <title>Insights into evolution of multicellular fungi from the assembled chromosomes of the mushroom Coprinopsis cinerea (Coprinus cinereus).</title>
        <authorList>
            <person name="Stajich J.E."/>
            <person name="Wilke S.K."/>
            <person name="Ahren D."/>
            <person name="Au C.H."/>
            <person name="Birren B.W."/>
            <person name="Borodovsky M."/>
            <person name="Burns C."/>
            <person name="Canback B."/>
            <person name="Casselton L.A."/>
            <person name="Cheng C.K."/>
            <person name="Deng J."/>
            <person name="Dietrich F.S."/>
            <person name="Fargo D.C."/>
            <person name="Farman M.L."/>
            <person name="Gathman A.C."/>
            <person name="Goldberg J."/>
            <person name="Guigo R."/>
            <person name="Hoegger P.J."/>
            <person name="Hooker J.B."/>
            <person name="Huggins A."/>
            <person name="James T.Y."/>
            <person name="Kamada T."/>
            <person name="Kilaru S."/>
            <person name="Kodira C."/>
            <person name="Kues U."/>
            <person name="Kupfer D."/>
            <person name="Kwan H.S."/>
            <person name="Lomsadze A."/>
            <person name="Li W."/>
            <person name="Lilly W.W."/>
            <person name="Ma L.J."/>
            <person name="Mackey A.J."/>
            <person name="Manning G."/>
            <person name="Martin F."/>
            <person name="Muraguchi H."/>
            <person name="Natvig D.O."/>
            <person name="Palmerini H."/>
            <person name="Ramesh M.A."/>
            <person name="Rehmeyer C.J."/>
            <person name="Roe B.A."/>
            <person name="Shenoy N."/>
            <person name="Stanke M."/>
            <person name="Ter-Hovhannisyan V."/>
            <person name="Tunlid A."/>
            <person name="Velagapudi R."/>
            <person name="Vision T.J."/>
            <person name="Zeng Q."/>
            <person name="Zolan M.E."/>
            <person name="Pukkila P.J."/>
        </authorList>
    </citation>
    <scope>NUCLEOTIDE SEQUENCE [LARGE SCALE GENOMIC DNA]</scope>
    <source>
        <strain evidence="2">Okayama-7 / 130 / ATCC MYA-4618 / FGSC 9003</strain>
    </source>
</reference>
<name>A8N9S1_COPC7</name>
<dbReference type="InParanoid" id="A8N9S1"/>
<dbReference type="SUPFAM" id="SSF54427">
    <property type="entry name" value="NTF2-like"/>
    <property type="match status" value="1"/>
</dbReference>
<evidence type="ECO:0000313" key="1">
    <source>
        <dbReference type="EMBL" id="EAU90250.1"/>
    </source>
</evidence>